<sequence>MSTKALIPGNVKNHLLELFPTLYAASGRRLQNLASVLDTYCSKRGADFTHQAAPCTKRDLRTLGITILTYATTAEVFIDCGCLFITSKLMKSAATHGASLFNYHTTPSEFLLNQVPRDYFCDYFKVQPISVEDTSLRNLIENSHDVFIYMNTNHSAEASEPTRRTVVPGIHPYINCILLRWGAVVTKDGTALTEGLSSHSIGRGVAHIANGDSNMSTLWIVGRGDWSMSAVSKAFNSIVSSTHEDQKVGKPLAGWVLNAPPQLPHWKSSTHRCCRKYKKFRSIFASTHGLDCGLTLRTDVIEILKAVAILHYNETLRLPPGSPYIKHLCQASESSPEAEIYTWTLTIQGTFLTSKRTAQCSSPAKSRNEDLVHRQTELLEQQTKSIIALSSQVKLLTERVAYLEEPSGPASLTDPMNIPTVPSEQNTDLQKRSRPTLLASQEIRRSYHECKVAVAFMRVFLPDGYNVTGFDPDRKSRILLAGQETEDNIHVFRRQKHKCKGIWDNR</sequence>
<dbReference type="Proteomes" id="UP000198211">
    <property type="component" value="Unassembled WGS sequence"/>
</dbReference>
<organism evidence="1 2">
    <name type="scientific">Phytophthora megakarya</name>
    <dbReference type="NCBI Taxonomy" id="4795"/>
    <lineage>
        <taxon>Eukaryota</taxon>
        <taxon>Sar</taxon>
        <taxon>Stramenopiles</taxon>
        <taxon>Oomycota</taxon>
        <taxon>Peronosporomycetes</taxon>
        <taxon>Peronosporales</taxon>
        <taxon>Peronosporaceae</taxon>
        <taxon>Phytophthora</taxon>
    </lineage>
</organism>
<protein>
    <submittedName>
        <fullName evidence="1">Uncharacterized protein</fullName>
    </submittedName>
</protein>
<dbReference type="AlphaFoldDB" id="A0A225VGM3"/>
<proteinExistence type="predicted"/>
<accession>A0A225VGM3</accession>
<name>A0A225VGM3_9STRA</name>
<dbReference type="EMBL" id="NBNE01004810">
    <property type="protein sequence ID" value="OWZ04721.1"/>
    <property type="molecule type" value="Genomic_DNA"/>
</dbReference>
<evidence type="ECO:0000313" key="1">
    <source>
        <dbReference type="EMBL" id="OWZ04721.1"/>
    </source>
</evidence>
<gene>
    <name evidence="1" type="ORF">PHMEG_00023330</name>
</gene>
<reference evidence="2" key="1">
    <citation type="submission" date="2017-03" db="EMBL/GenBank/DDBJ databases">
        <title>Phytopthora megakarya and P. palmivora, two closely related causual agents of cacao black pod achieved similar genome size and gene model numbers by different mechanisms.</title>
        <authorList>
            <person name="Ali S."/>
            <person name="Shao J."/>
            <person name="Larry D.J."/>
            <person name="Kronmiller B."/>
            <person name="Shen D."/>
            <person name="Strem M.D."/>
            <person name="Melnick R.L."/>
            <person name="Guiltinan M.J."/>
            <person name="Tyler B.M."/>
            <person name="Meinhardt L.W."/>
            <person name="Bailey B.A."/>
        </authorList>
    </citation>
    <scope>NUCLEOTIDE SEQUENCE [LARGE SCALE GENOMIC DNA]</scope>
    <source>
        <strain evidence="2">zdho120</strain>
    </source>
</reference>
<comment type="caution">
    <text evidence="1">The sequence shown here is derived from an EMBL/GenBank/DDBJ whole genome shotgun (WGS) entry which is preliminary data.</text>
</comment>
<evidence type="ECO:0000313" key="2">
    <source>
        <dbReference type="Proteomes" id="UP000198211"/>
    </source>
</evidence>
<keyword evidence="2" id="KW-1185">Reference proteome</keyword>
<dbReference type="STRING" id="4795.A0A225VGM3"/>